<sequence>MKTSFLFLSLPLIFPCLVFSQVEYKILKSEKLQAQREIKIQLPRNYKSNTKKTYPLVLVLDGDYLFEPVAGNVDYYSYWEDMPESLVAGINQSKSRMKDTKYDKKNELPVDEGADFFEFIGGELLPLLEKNYRLSDFKIIIGHDRTANFMNYYLLKKSPIFDGYINLSPDYTDVIKSNLSIVLSASKDKIWYYIATGTDDAEELKEANSQMIDKLKKINNDNLYFYSDNIEGGTHYSLVGRAIPKAIEDIFAVYRPISSKDYEEKVLSTKGTFVEYLENKYKIIQNLYELQIKIRISDFMTISSAIEKKKKYDQYQNLGKLAKKEHPNSMIGSYFLARFYEENGRPKKAHKEYRSAFSLNEASYLTKDMMIEKINSLKEHFGL</sequence>
<keyword evidence="2" id="KW-1185">Reference proteome</keyword>
<reference evidence="1 2" key="1">
    <citation type="submission" date="2023-08" db="EMBL/GenBank/DDBJ databases">
        <title>Mesonia sp. MT50, isolated from deep-sea sediment of the Mariana Trench.</title>
        <authorList>
            <person name="Fu H."/>
        </authorList>
    </citation>
    <scope>NUCLEOTIDE SEQUENCE [LARGE SCALE GENOMIC DNA]</scope>
    <source>
        <strain evidence="1 2">MT50</strain>
    </source>
</reference>
<dbReference type="InterPro" id="IPR011990">
    <property type="entry name" value="TPR-like_helical_dom_sf"/>
</dbReference>
<gene>
    <name evidence="1" type="ORF">RBU60_10610</name>
</gene>
<dbReference type="PANTHER" id="PTHR48098">
    <property type="entry name" value="ENTEROCHELIN ESTERASE-RELATED"/>
    <property type="match status" value="1"/>
</dbReference>
<protein>
    <submittedName>
        <fullName evidence="1">Alpha/beta hydrolase-fold protein</fullName>
    </submittedName>
</protein>
<dbReference type="InterPro" id="IPR050583">
    <property type="entry name" value="Mycobacterial_A85_antigen"/>
</dbReference>
<evidence type="ECO:0000313" key="2">
    <source>
        <dbReference type="Proteomes" id="UP001230915"/>
    </source>
</evidence>
<dbReference type="EMBL" id="JAVHUL010000029">
    <property type="protein sequence ID" value="MDQ7918029.1"/>
    <property type="molecule type" value="Genomic_DNA"/>
</dbReference>
<dbReference type="Pfam" id="PF00756">
    <property type="entry name" value="Esterase"/>
    <property type="match status" value="1"/>
</dbReference>
<keyword evidence="1" id="KW-0378">Hydrolase</keyword>
<dbReference type="Gene3D" id="3.40.50.1820">
    <property type="entry name" value="alpha/beta hydrolase"/>
    <property type="match status" value="1"/>
</dbReference>
<dbReference type="InterPro" id="IPR029058">
    <property type="entry name" value="AB_hydrolase_fold"/>
</dbReference>
<dbReference type="GO" id="GO:0016787">
    <property type="term" value="F:hydrolase activity"/>
    <property type="evidence" value="ECO:0007669"/>
    <property type="project" value="UniProtKB-KW"/>
</dbReference>
<name>A0ABU1A329_9FLAO</name>
<dbReference type="SUPFAM" id="SSF53474">
    <property type="entry name" value="alpha/beta-Hydrolases"/>
    <property type="match status" value="1"/>
</dbReference>
<comment type="caution">
    <text evidence="1">The sequence shown here is derived from an EMBL/GenBank/DDBJ whole genome shotgun (WGS) entry which is preliminary data.</text>
</comment>
<proteinExistence type="predicted"/>
<dbReference type="RefSeq" id="WP_308864954.1">
    <property type="nucleotide sequence ID" value="NZ_JAVHUL010000029.1"/>
</dbReference>
<dbReference type="InterPro" id="IPR000801">
    <property type="entry name" value="Esterase-like"/>
</dbReference>
<evidence type="ECO:0000313" key="1">
    <source>
        <dbReference type="EMBL" id="MDQ7918029.1"/>
    </source>
</evidence>
<accession>A0ABU1A329</accession>
<dbReference type="Gene3D" id="1.25.40.10">
    <property type="entry name" value="Tetratricopeptide repeat domain"/>
    <property type="match status" value="1"/>
</dbReference>
<organism evidence="1 2">
    <name type="scientific">Mesonia profundi</name>
    <dbReference type="NCBI Taxonomy" id="3070998"/>
    <lineage>
        <taxon>Bacteria</taxon>
        <taxon>Pseudomonadati</taxon>
        <taxon>Bacteroidota</taxon>
        <taxon>Flavobacteriia</taxon>
        <taxon>Flavobacteriales</taxon>
        <taxon>Flavobacteriaceae</taxon>
        <taxon>Mesonia</taxon>
    </lineage>
</organism>
<dbReference type="PANTHER" id="PTHR48098:SF6">
    <property type="entry name" value="FERRI-BACILLIBACTIN ESTERASE BESA"/>
    <property type="match status" value="1"/>
</dbReference>
<dbReference type="Proteomes" id="UP001230915">
    <property type="component" value="Unassembled WGS sequence"/>
</dbReference>